<dbReference type="GO" id="GO:0003723">
    <property type="term" value="F:RNA binding"/>
    <property type="evidence" value="ECO:0007669"/>
    <property type="project" value="UniProtKB-KW"/>
</dbReference>
<evidence type="ECO:0000256" key="1">
    <source>
        <dbReference type="PROSITE-ProRule" id="PRU00182"/>
    </source>
</evidence>
<name>A0A1L3GLH3_9BACT</name>
<evidence type="ECO:0000313" key="2">
    <source>
        <dbReference type="EMBL" id="APG26741.1"/>
    </source>
</evidence>
<dbReference type="OrthoDB" id="9802835at2"/>
<dbReference type="AlphaFoldDB" id="A0A1L3GLH3"/>
<dbReference type="STRING" id="1842532.A7E78_02005"/>
<dbReference type="PROSITE" id="PS50889">
    <property type="entry name" value="S4"/>
    <property type="match status" value="1"/>
</dbReference>
<dbReference type="InterPro" id="IPR036986">
    <property type="entry name" value="S4_RNA-bd_sf"/>
</dbReference>
<dbReference type="Proteomes" id="UP000182517">
    <property type="component" value="Chromosome"/>
</dbReference>
<dbReference type="Gene3D" id="3.10.290.10">
    <property type="entry name" value="RNA-binding S4 domain"/>
    <property type="match status" value="1"/>
</dbReference>
<dbReference type="CDD" id="cd00165">
    <property type="entry name" value="S4"/>
    <property type="match status" value="1"/>
</dbReference>
<organism evidence="2 3">
    <name type="scientific">Syntrophotalea acetylenivorans</name>
    <dbReference type="NCBI Taxonomy" id="1842532"/>
    <lineage>
        <taxon>Bacteria</taxon>
        <taxon>Pseudomonadati</taxon>
        <taxon>Thermodesulfobacteriota</taxon>
        <taxon>Desulfuromonadia</taxon>
        <taxon>Desulfuromonadales</taxon>
        <taxon>Syntrophotaleaceae</taxon>
        <taxon>Syntrophotalea</taxon>
    </lineage>
</organism>
<dbReference type="KEGG" id="pef:A7E78_02005"/>
<protein>
    <submittedName>
        <fullName evidence="2">RNA-binding protein</fullName>
    </submittedName>
</protein>
<gene>
    <name evidence="2" type="ORF">A7E78_02005</name>
</gene>
<sequence>MEEFDLQGREFVELNNLMKLTGMCPSGGTAKLMIAEGLVIVDGQVELRKRCKIRQGQVVEYEGRKVTII</sequence>
<keyword evidence="3" id="KW-1185">Reference proteome</keyword>
<reference evidence="2 3" key="1">
    <citation type="journal article" date="2017" name="Genome Announc.">
        <title>Complete Genome Sequences of Two Acetylene-Fermenting Pelobacter acetylenicus Strains.</title>
        <authorList>
            <person name="Sutton J.M."/>
            <person name="Baesman S.M."/>
            <person name="Fierst J.L."/>
            <person name="Poret-Peterson A.T."/>
            <person name="Oremland R.S."/>
            <person name="Dunlap D.S."/>
            <person name="Akob D.M."/>
        </authorList>
    </citation>
    <scope>NUCLEOTIDE SEQUENCE [LARGE SCALE GENOMIC DNA]</scope>
    <source>
        <strain evidence="2 3">SFB93</strain>
    </source>
</reference>
<evidence type="ECO:0000313" key="3">
    <source>
        <dbReference type="Proteomes" id="UP000182517"/>
    </source>
</evidence>
<dbReference type="EMBL" id="CP015519">
    <property type="protein sequence ID" value="APG26741.1"/>
    <property type="molecule type" value="Genomic_DNA"/>
</dbReference>
<dbReference type="SUPFAM" id="SSF55174">
    <property type="entry name" value="Alpha-L RNA-binding motif"/>
    <property type="match status" value="1"/>
</dbReference>
<dbReference type="Pfam" id="PF13275">
    <property type="entry name" value="S4_2"/>
    <property type="match status" value="1"/>
</dbReference>
<proteinExistence type="predicted"/>
<accession>A0A1L3GLH3</accession>
<dbReference type="RefSeq" id="WP_072282701.1">
    <property type="nucleotide sequence ID" value="NZ_CP015519.1"/>
</dbReference>
<keyword evidence="1" id="KW-0694">RNA-binding</keyword>